<accession>A0AAV5R6F5</accession>
<dbReference type="Pfam" id="PF13409">
    <property type="entry name" value="GST_N_2"/>
    <property type="match status" value="1"/>
</dbReference>
<proteinExistence type="inferred from homology"/>
<dbReference type="InterPro" id="IPR036249">
    <property type="entry name" value="Thioredoxin-like_sf"/>
</dbReference>
<gene>
    <name evidence="4" type="ORF">DAPK24_033530</name>
</gene>
<dbReference type="InterPro" id="IPR004046">
    <property type="entry name" value="GST_C"/>
</dbReference>
<evidence type="ECO:0000313" key="4">
    <source>
        <dbReference type="EMBL" id="GMM46778.1"/>
    </source>
</evidence>
<dbReference type="EMBL" id="BTGB01000004">
    <property type="protein sequence ID" value="GMM46778.1"/>
    <property type="molecule type" value="Genomic_DNA"/>
</dbReference>
<comment type="similarity">
    <text evidence="1">Belongs to the GST superfamily.</text>
</comment>
<feature type="domain" description="GST C-terminal" evidence="3">
    <location>
        <begin position="111"/>
        <end position="231"/>
    </location>
</feature>
<evidence type="ECO:0000259" key="2">
    <source>
        <dbReference type="PROSITE" id="PS50404"/>
    </source>
</evidence>
<comment type="caution">
    <text evidence="4">The sequence shown here is derived from an EMBL/GenBank/DDBJ whole genome shotgun (WGS) entry which is preliminary data.</text>
</comment>
<dbReference type="SFLD" id="SFLDG01151">
    <property type="entry name" value="Main.2:_Nu-like"/>
    <property type="match status" value="1"/>
</dbReference>
<keyword evidence="5" id="KW-1185">Reference proteome</keyword>
<dbReference type="Gene3D" id="1.20.1050.10">
    <property type="match status" value="1"/>
</dbReference>
<dbReference type="SFLD" id="SFLDG00358">
    <property type="entry name" value="Main_(cytGST)"/>
    <property type="match status" value="1"/>
</dbReference>
<dbReference type="Proteomes" id="UP001378960">
    <property type="component" value="Unassembled WGS sequence"/>
</dbReference>
<name>A0AAV5R6F5_PICKL</name>
<dbReference type="SFLD" id="SFLDS00019">
    <property type="entry name" value="Glutathione_Transferase_(cytos"/>
    <property type="match status" value="1"/>
</dbReference>
<dbReference type="PROSITE" id="PS50404">
    <property type="entry name" value="GST_NTER"/>
    <property type="match status" value="1"/>
</dbReference>
<sequence length="231" mass="27130">MVHYIISENDPKSGGLIAPYIKLYTSPTPNGLKITILLELLKLDYYVRPIDLSKSECKEDWYLKFNPNGRIPSLTYVDEKGEVTHINESGAILMFLVDKFDKDFKYSYKHGSAEYYEMIEWLFFQMAGLGPMKGQFHWFSYYAPQKDEFAIERYHKETIRLLGVLEERLTRNKTGYLVGDHLSIADIASFPWLNFRRLPELENFPRICQWLDKIDEIPEVKIGSNIPERKN</sequence>
<dbReference type="InterPro" id="IPR004045">
    <property type="entry name" value="Glutathione_S-Trfase_N"/>
</dbReference>
<dbReference type="PANTHER" id="PTHR44051">
    <property type="entry name" value="GLUTATHIONE S-TRANSFERASE-RELATED"/>
    <property type="match status" value="1"/>
</dbReference>
<dbReference type="AlphaFoldDB" id="A0AAV5R6F5"/>
<dbReference type="Pfam" id="PF00043">
    <property type="entry name" value="GST_C"/>
    <property type="match status" value="1"/>
</dbReference>
<evidence type="ECO:0008006" key="6">
    <source>
        <dbReference type="Google" id="ProtNLM"/>
    </source>
</evidence>
<dbReference type="SUPFAM" id="SSF47616">
    <property type="entry name" value="GST C-terminal domain-like"/>
    <property type="match status" value="1"/>
</dbReference>
<feature type="domain" description="GST N-terminal" evidence="2">
    <location>
        <begin position="18"/>
        <end position="104"/>
    </location>
</feature>
<dbReference type="InterPro" id="IPR036282">
    <property type="entry name" value="Glutathione-S-Trfase_C_sf"/>
</dbReference>
<dbReference type="Gene3D" id="3.40.30.10">
    <property type="entry name" value="Glutaredoxin"/>
    <property type="match status" value="1"/>
</dbReference>
<evidence type="ECO:0000256" key="1">
    <source>
        <dbReference type="ARBA" id="ARBA00007409"/>
    </source>
</evidence>
<organism evidence="4 5">
    <name type="scientific">Pichia kluyveri</name>
    <name type="common">Yeast</name>
    <dbReference type="NCBI Taxonomy" id="36015"/>
    <lineage>
        <taxon>Eukaryota</taxon>
        <taxon>Fungi</taxon>
        <taxon>Dikarya</taxon>
        <taxon>Ascomycota</taxon>
        <taxon>Saccharomycotina</taxon>
        <taxon>Pichiomycetes</taxon>
        <taxon>Pichiales</taxon>
        <taxon>Pichiaceae</taxon>
        <taxon>Pichia</taxon>
    </lineage>
</organism>
<dbReference type="SUPFAM" id="SSF52833">
    <property type="entry name" value="Thioredoxin-like"/>
    <property type="match status" value="1"/>
</dbReference>
<protein>
    <recommendedName>
        <fullName evidence="6">Glutathione S-transferase</fullName>
    </recommendedName>
</protein>
<dbReference type="PANTHER" id="PTHR44051:SF8">
    <property type="entry name" value="GLUTATHIONE S-TRANSFERASE GSTA"/>
    <property type="match status" value="1"/>
</dbReference>
<dbReference type="PROSITE" id="PS50405">
    <property type="entry name" value="GST_CTER"/>
    <property type="match status" value="1"/>
</dbReference>
<dbReference type="InterPro" id="IPR040079">
    <property type="entry name" value="Glutathione_S-Trfase"/>
</dbReference>
<evidence type="ECO:0000313" key="5">
    <source>
        <dbReference type="Proteomes" id="UP001378960"/>
    </source>
</evidence>
<dbReference type="InterPro" id="IPR010987">
    <property type="entry name" value="Glutathione-S-Trfase_C-like"/>
</dbReference>
<evidence type="ECO:0000259" key="3">
    <source>
        <dbReference type="PROSITE" id="PS50405"/>
    </source>
</evidence>
<reference evidence="4 5" key="1">
    <citation type="journal article" date="2023" name="Elife">
        <title>Identification of key yeast species and microbe-microbe interactions impacting larval growth of Drosophila in the wild.</title>
        <authorList>
            <person name="Mure A."/>
            <person name="Sugiura Y."/>
            <person name="Maeda R."/>
            <person name="Honda K."/>
            <person name="Sakurai N."/>
            <person name="Takahashi Y."/>
            <person name="Watada M."/>
            <person name="Katoh T."/>
            <person name="Gotoh A."/>
            <person name="Gotoh Y."/>
            <person name="Taniguchi I."/>
            <person name="Nakamura K."/>
            <person name="Hayashi T."/>
            <person name="Katayama T."/>
            <person name="Uemura T."/>
            <person name="Hattori Y."/>
        </authorList>
    </citation>
    <scope>NUCLEOTIDE SEQUENCE [LARGE SCALE GENOMIC DNA]</scope>
    <source>
        <strain evidence="4 5">PK-24</strain>
    </source>
</reference>
<dbReference type="CDD" id="cd03048">
    <property type="entry name" value="GST_N_Ure2p_like"/>
    <property type="match status" value="1"/>
</dbReference>